<name>A0AAD5C6I3_AMBAR</name>
<keyword evidence="2" id="KW-1185">Reference proteome</keyword>
<dbReference type="Proteomes" id="UP001206925">
    <property type="component" value="Unassembled WGS sequence"/>
</dbReference>
<protein>
    <submittedName>
        <fullName evidence="1">Uncharacterized protein</fullName>
    </submittedName>
</protein>
<proteinExistence type="predicted"/>
<gene>
    <name evidence="1" type="ORF">M8C21_021504</name>
</gene>
<comment type="caution">
    <text evidence="1">The sequence shown here is derived from an EMBL/GenBank/DDBJ whole genome shotgun (WGS) entry which is preliminary data.</text>
</comment>
<dbReference type="EMBL" id="JAMZMK010009416">
    <property type="protein sequence ID" value="KAI7735915.1"/>
    <property type="molecule type" value="Genomic_DNA"/>
</dbReference>
<reference evidence="1" key="1">
    <citation type="submission" date="2022-06" db="EMBL/GenBank/DDBJ databases">
        <title>Uncovering the hologenomic basis of an extraordinary plant invasion.</title>
        <authorList>
            <person name="Bieker V.C."/>
            <person name="Martin M.D."/>
            <person name="Gilbert T."/>
            <person name="Hodgins K."/>
            <person name="Battlay P."/>
            <person name="Petersen B."/>
            <person name="Wilson J."/>
        </authorList>
    </citation>
    <scope>NUCLEOTIDE SEQUENCE</scope>
    <source>
        <strain evidence="1">AA19_3_7</strain>
        <tissue evidence="1">Leaf</tissue>
    </source>
</reference>
<dbReference type="AlphaFoldDB" id="A0AAD5C6I3"/>
<organism evidence="1 2">
    <name type="scientific">Ambrosia artemisiifolia</name>
    <name type="common">Common ragweed</name>
    <dbReference type="NCBI Taxonomy" id="4212"/>
    <lineage>
        <taxon>Eukaryota</taxon>
        <taxon>Viridiplantae</taxon>
        <taxon>Streptophyta</taxon>
        <taxon>Embryophyta</taxon>
        <taxon>Tracheophyta</taxon>
        <taxon>Spermatophyta</taxon>
        <taxon>Magnoliopsida</taxon>
        <taxon>eudicotyledons</taxon>
        <taxon>Gunneridae</taxon>
        <taxon>Pentapetalae</taxon>
        <taxon>asterids</taxon>
        <taxon>campanulids</taxon>
        <taxon>Asterales</taxon>
        <taxon>Asteraceae</taxon>
        <taxon>Asteroideae</taxon>
        <taxon>Heliantheae alliance</taxon>
        <taxon>Heliantheae</taxon>
        <taxon>Ambrosia</taxon>
    </lineage>
</organism>
<sequence>MLRQHQIAPFRQRCLHATKHMIQVIYLLFLRKLERVVESDEDCAPGGRRKAMKASFIEATEMKTTPLAAAAAAMLLPSHVLLWWLKNYGDSVKLVI</sequence>
<evidence type="ECO:0000313" key="2">
    <source>
        <dbReference type="Proteomes" id="UP001206925"/>
    </source>
</evidence>
<accession>A0AAD5C6I3</accession>
<evidence type="ECO:0000313" key="1">
    <source>
        <dbReference type="EMBL" id="KAI7735915.1"/>
    </source>
</evidence>